<reference evidence="1 2" key="1">
    <citation type="journal article" date="2021" name="Nat. Commun.">
        <title>Incipient diploidization of the medicinal plant Perilla within 10,000 years.</title>
        <authorList>
            <person name="Zhang Y."/>
            <person name="Shen Q."/>
            <person name="Leng L."/>
            <person name="Zhang D."/>
            <person name="Chen S."/>
            <person name="Shi Y."/>
            <person name="Ning Z."/>
            <person name="Chen S."/>
        </authorList>
    </citation>
    <scope>NUCLEOTIDE SEQUENCE [LARGE SCALE GENOMIC DNA]</scope>
    <source>
        <strain evidence="2">cv. PC099</strain>
    </source>
</reference>
<evidence type="ECO:0000313" key="1">
    <source>
        <dbReference type="EMBL" id="KAH6833854.1"/>
    </source>
</evidence>
<comment type="caution">
    <text evidence="1">The sequence shown here is derived from an EMBL/GenBank/DDBJ whole genome shotgun (WGS) entry which is preliminary data.</text>
</comment>
<proteinExistence type="predicted"/>
<accession>A0AAD4JIE7</accession>
<sequence length="59" mass="6852">MKMQRGKTMKVKKGWLAVQVGVLDKASELYDYRTAGPLMLPCSVEDFLHLQWRIQNLDN</sequence>
<keyword evidence="2" id="KW-1185">Reference proteome</keyword>
<dbReference type="AlphaFoldDB" id="A0AAD4JIE7"/>
<evidence type="ECO:0000313" key="2">
    <source>
        <dbReference type="Proteomes" id="UP001190926"/>
    </source>
</evidence>
<dbReference type="Proteomes" id="UP001190926">
    <property type="component" value="Unassembled WGS sequence"/>
</dbReference>
<name>A0AAD4JIE7_PERFH</name>
<dbReference type="EMBL" id="SDAM02000055">
    <property type="protein sequence ID" value="KAH6833854.1"/>
    <property type="molecule type" value="Genomic_DNA"/>
</dbReference>
<gene>
    <name evidence="1" type="ORF">C2S53_019418</name>
</gene>
<organism evidence="1 2">
    <name type="scientific">Perilla frutescens var. hirtella</name>
    <name type="common">Perilla citriodora</name>
    <name type="synonym">Perilla setoyensis</name>
    <dbReference type="NCBI Taxonomy" id="608512"/>
    <lineage>
        <taxon>Eukaryota</taxon>
        <taxon>Viridiplantae</taxon>
        <taxon>Streptophyta</taxon>
        <taxon>Embryophyta</taxon>
        <taxon>Tracheophyta</taxon>
        <taxon>Spermatophyta</taxon>
        <taxon>Magnoliopsida</taxon>
        <taxon>eudicotyledons</taxon>
        <taxon>Gunneridae</taxon>
        <taxon>Pentapetalae</taxon>
        <taxon>asterids</taxon>
        <taxon>lamiids</taxon>
        <taxon>Lamiales</taxon>
        <taxon>Lamiaceae</taxon>
        <taxon>Nepetoideae</taxon>
        <taxon>Elsholtzieae</taxon>
        <taxon>Perilla</taxon>
    </lineage>
</organism>
<protein>
    <submittedName>
        <fullName evidence="1">Uncharacterized protein</fullName>
    </submittedName>
</protein>